<dbReference type="SMART" id="SM00387">
    <property type="entry name" value="HATPase_c"/>
    <property type="match status" value="1"/>
</dbReference>
<dbReference type="InterPro" id="IPR028082">
    <property type="entry name" value="Peripla_BP_I"/>
</dbReference>
<dbReference type="Pfam" id="PF00072">
    <property type="entry name" value="Response_reg"/>
    <property type="match status" value="1"/>
</dbReference>
<keyword evidence="14" id="KW-0812">Transmembrane</keyword>
<dbReference type="SUPFAM" id="SSF55874">
    <property type="entry name" value="ATPase domain of HSP90 chaperone/DNA topoisomerase II/histidine kinase"/>
    <property type="match status" value="1"/>
</dbReference>
<evidence type="ECO:0000256" key="6">
    <source>
        <dbReference type="ARBA" id="ARBA00022777"/>
    </source>
</evidence>
<sequence length="913" mass="103289">MKIQLWVVMLLVAAFFSCNPEKDDTTYKIGFSQCVSGDAWRRAMHQEMYRELSFYPELTLEIKDAKGDNATQIRQIREFLDEGIDLLIVSPNESEPITPIVEEAFQNGIPVIVIDRKTSSNLYTAYIGGDNYEVGQTAGQYIRNLLKGQGRVLEIWGLQGSSPAIERHNGLTKGFQGSGIEIVTSIKGEWEKDTAKNRLKQHFESDEFPEFDLIFGHNDVMAIGAQEICKNLGIEEKKFIGVDALPGPYGGIQAVTDGILDATFLYPTGGDVAIEIAHKILADEQVVKENILQTAVVDSTNIRIMKQQTDKIIDQQNNITRQKERIDVQMEIYRNQRTFLFGFGLTLFVAIISLAYVFKSLREKQEINEELKNKNDEILQQKDKVLTLSKKAEEATQQKFDFFTNISHEFRTPLTLIQAPVEDLLANKDTAPFKPDLLLIRKNTMRLLRLVNQLMDLRKIDHAKMKVKAVEQELIPFLEDIINSFDKTAQNQGITLRLLADNRTLKVWYDPMMLDKVMFNLLSNAFKFTPDHGSVIVKVTEKPLSNSVCIRVEDTGTGMSQEDASHVFDRFYQGETYSATGSGIGLALSKELIELHHGEIHLESTPGIGTSFEVTLQMGKAHFNEAEILKGTATQYFSEESIGLLEEVAPHVSRGTKEDKEQTLLIIEDDQQIRQYLCQQLSAHYNILEAENFEVGIAKALDKLPDLITCDLMLKQGNGFDIIKKLKDDVRTSHIPIIVITAKSGLEERIEGIKLGVDDYISKPFSFTLLLERIKMLLANRQKLREHYLHELPIEKSKTPGIATDKKFINSFNAIIEQHLSNPQFGVNTICEEIGLSRGQLYRKVKTMLGYSVNDYINRVRMKKAKRLLAENDAPIADIAFQVGFSTSAYFSTAFKSYFGSTPSEFRDQCKKG</sequence>
<dbReference type="RefSeq" id="WP_112785683.1">
    <property type="nucleotide sequence ID" value="NZ_CP030041.1"/>
</dbReference>
<dbReference type="InterPro" id="IPR011006">
    <property type="entry name" value="CheY-like_superfamily"/>
</dbReference>
<evidence type="ECO:0000256" key="5">
    <source>
        <dbReference type="ARBA" id="ARBA00022741"/>
    </source>
</evidence>
<gene>
    <name evidence="18" type="ORF">DN752_20395</name>
</gene>
<evidence type="ECO:0000313" key="19">
    <source>
        <dbReference type="Proteomes" id="UP000248688"/>
    </source>
</evidence>
<feature type="modified residue" description="4-aspartylphosphate" evidence="12">
    <location>
        <position position="711"/>
    </location>
</feature>
<evidence type="ECO:0000256" key="13">
    <source>
        <dbReference type="SAM" id="Coils"/>
    </source>
</evidence>
<dbReference type="KEGG" id="est:DN752_20395"/>
<dbReference type="Proteomes" id="UP000248688">
    <property type="component" value="Chromosome"/>
</dbReference>
<dbReference type="InterPro" id="IPR036890">
    <property type="entry name" value="HATPase_C_sf"/>
</dbReference>
<dbReference type="SUPFAM" id="SSF46689">
    <property type="entry name" value="Homeodomain-like"/>
    <property type="match status" value="1"/>
</dbReference>
<dbReference type="GO" id="GO:0005524">
    <property type="term" value="F:ATP binding"/>
    <property type="evidence" value="ECO:0007669"/>
    <property type="project" value="UniProtKB-KW"/>
</dbReference>
<evidence type="ECO:0000256" key="2">
    <source>
        <dbReference type="ARBA" id="ARBA00012438"/>
    </source>
</evidence>
<feature type="domain" description="HTH araC/xylS-type" evidence="15">
    <location>
        <begin position="810"/>
        <end position="909"/>
    </location>
</feature>
<dbReference type="AlphaFoldDB" id="A0A2Z4INJ7"/>
<dbReference type="Pfam" id="PF02518">
    <property type="entry name" value="HATPase_c"/>
    <property type="match status" value="1"/>
</dbReference>
<dbReference type="GO" id="GO:0043565">
    <property type="term" value="F:sequence-specific DNA binding"/>
    <property type="evidence" value="ECO:0007669"/>
    <property type="project" value="InterPro"/>
</dbReference>
<dbReference type="SMART" id="SM00342">
    <property type="entry name" value="HTH_ARAC"/>
    <property type="match status" value="1"/>
</dbReference>
<dbReference type="InterPro" id="IPR004358">
    <property type="entry name" value="Sig_transdc_His_kin-like_C"/>
</dbReference>
<keyword evidence="6 18" id="KW-0418">Kinase</keyword>
<protein>
    <recommendedName>
        <fullName evidence="2">histidine kinase</fullName>
        <ecNumber evidence="2">2.7.13.3</ecNumber>
    </recommendedName>
</protein>
<dbReference type="GO" id="GO:0003700">
    <property type="term" value="F:DNA-binding transcription factor activity"/>
    <property type="evidence" value="ECO:0007669"/>
    <property type="project" value="InterPro"/>
</dbReference>
<proteinExistence type="predicted"/>
<evidence type="ECO:0000256" key="7">
    <source>
        <dbReference type="ARBA" id="ARBA00022840"/>
    </source>
</evidence>
<keyword evidence="14" id="KW-0472">Membrane</keyword>
<feature type="transmembrane region" description="Helical" evidence="14">
    <location>
        <begin position="339"/>
        <end position="358"/>
    </location>
</feature>
<dbReference type="Gene3D" id="3.30.565.10">
    <property type="entry name" value="Histidine kinase-like ATPase, C-terminal domain"/>
    <property type="match status" value="1"/>
</dbReference>
<keyword evidence="9" id="KW-0805">Transcription regulation</keyword>
<dbReference type="PROSITE" id="PS51257">
    <property type="entry name" value="PROKAR_LIPOPROTEIN"/>
    <property type="match status" value="1"/>
</dbReference>
<dbReference type="CDD" id="cd06308">
    <property type="entry name" value="PBP1_sensor_kinase-like"/>
    <property type="match status" value="1"/>
</dbReference>
<dbReference type="PROSITE" id="PS00041">
    <property type="entry name" value="HTH_ARAC_FAMILY_1"/>
    <property type="match status" value="1"/>
</dbReference>
<dbReference type="PANTHER" id="PTHR43547:SF2">
    <property type="entry name" value="HYBRID SIGNAL TRANSDUCTION HISTIDINE KINASE C"/>
    <property type="match status" value="1"/>
</dbReference>
<evidence type="ECO:0000256" key="8">
    <source>
        <dbReference type="ARBA" id="ARBA00023012"/>
    </source>
</evidence>
<keyword evidence="11" id="KW-0804">Transcription</keyword>
<keyword evidence="7" id="KW-0067">ATP-binding</keyword>
<evidence type="ECO:0000256" key="1">
    <source>
        <dbReference type="ARBA" id="ARBA00000085"/>
    </source>
</evidence>
<dbReference type="OrthoDB" id="9797097at2"/>
<keyword evidence="5" id="KW-0547">Nucleotide-binding</keyword>
<dbReference type="Pfam" id="PF12833">
    <property type="entry name" value="HTH_18"/>
    <property type="match status" value="1"/>
</dbReference>
<comment type="catalytic activity">
    <reaction evidence="1">
        <text>ATP + protein L-histidine = ADP + protein N-phospho-L-histidine.</text>
        <dbReference type="EC" id="2.7.13.3"/>
    </reaction>
</comment>
<dbReference type="SMART" id="SM00448">
    <property type="entry name" value="REC"/>
    <property type="match status" value="1"/>
</dbReference>
<dbReference type="InterPro" id="IPR003594">
    <property type="entry name" value="HATPase_dom"/>
</dbReference>
<dbReference type="EMBL" id="CP030041">
    <property type="protein sequence ID" value="AWW32310.1"/>
    <property type="molecule type" value="Genomic_DNA"/>
</dbReference>
<dbReference type="FunFam" id="3.30.565.10:FF:000037">
    <property type="entry name" value="Hybrid sensor histidine kinase/response regulator"/>
    <property type="match status" value="1"/>
</dbReference>
<keyword evidence="3 12" id="KW-0597">Phosphoprotein</keyword>
<dbReference type="InterPro" id="IPR001789">
    <property type="entry name" value="Sig_transdc_resp-reg_receiver"/>
</dbReference>
<dbReference type="PRINTS" id="PR00344">
    <property type="entry name" value="BCTRLSENSOR"/>
</dbReference>
<dbReference type="FunFam" id="1.10.287.130:FF:000045">
    <property type="entry name" value="Two-component system sensor histidine kinase/response regulator"/>
    <property type="match status" value="1"/>
</dbReference>
<organism evidence="18 19">
    <name type="scientific">Echinicola strongylocentroti</name>
    <dbReference type="NCBI Taxonomy" id="1795355"/>
    <lineage>
        <taxon>Bacteria</taxon>
        <taxon>Pseudomonadati</taxon>
        <taxon>Bacteroidota</taxon>
        <taxon>Cytophagia</taxon>
        <taxon>Cytophagales</taxon>
        <taxon>Cyclobacteriaceae</taxon>
        <taxon>Echinicola</taxon>
    </lineage>
</organism>
<dbReference type="Gene3D" id="3.40.50.2300">
    <property type="match status" value="3"/>
</dbReference>
<dbReference type="Gene3D" id="1.10.10.60">
    <property type="entry name" value="Homeodomain-like"/>
    <property type="match status" value="2"/>
</dbReference>
<evidence type="ECO:0000256" key="10">
    <source>
        <dbReference type="ARBA" id="ARBA00023125"/>
    </source>
</evidence>
<evidence type="ECO:0000256" key="3">
    <source>
        <dbReference type="ARBA" id="ARBA00022553"/>
    </source>
</evidence>
<dbReference type="GO" id="GO:0000155">
    <property type="term" value="F:phosphorelay sensor kinase activity"/>
    <property type="evidence" value="ECO:0007669"/>
    <property type="project" value="InterPro"/>
</dbReference>
<dbReference type="SMART" id="SM00388">
    <property type="entry name" value="HisKA"/>
    <property type="match status" value="1"/>
</dbReference>
<feature type="domain" description="Histidine kinase" evidence="16">
    <location>
        <begin position="405"/>
        <end position="620"/>
    </location>
</feature>
<dbReference type="InterPro" id="IPR009057">
    <property type="entry name" value="Homeodomain-like_sf"/>
</dbReference>
<feature type="coiled-coil region" evidence="13">
    <location>
        <begin position="357"/>
        <end position="398"/>
    </location>
</feature>
<evidence type="ECO:0000313" key="18">
    <source>
        <dbReference type="EMBL" id="AWW32310.1"/>
    </source>
</evidence>
<dbReference type="PROSITE" id="PS50109">
    <property type="entry name" value="HIS_KIN"/>
    <property type="match status" value="1"/>
</dbReference>
<dbReference type="InterPro" id="IPR036097">
    <property type="entry name" value="HisK_dim/P_sf"/>
</dbReference>
<dbReference type="PROSITE" id="PS50110">
    <property type="entry name" value="RESPONSE_REGULATORY"/>
    <property type="match status" value="1"/>
</dbReference>
<dbReference type="PANTHER" id="PTHR43547">
    <property type="entry name" value="TWO-COMPONENT HISTIDINE KINASE"/>
    <property type="match status" value="1"/>
</dbReference>
<dbReference type="CDD" id="cd00082">
    <property type="entry name" value="HisKA"/>
    <property type="match status" value="1"/>
</dbReference>
<evidence type="ECO:0000259" key="15">
    <source>
        <dbReference type="PROSITE" id="PS01124"/>
    </source>
</evidence>
<dbReference type="InterPro" id="IPR025997">
    <property type="entry name" value="SBP_2_dom"/>
</dbReference>
<evidence type="ECO:0000256" key="11">
    <source>
        <dbReference type="ARBA" id="ARBA00023163"/>
    </source>
</evidence>
<dbReference type="InterPro" id="IPR018060">
    <property type="entry name" value="HTH_AraC"/>
</dbReference>
<keyword evidence="13" id="KW-0175">Coiled coil</keyword>
<evidence type="ECO:0000259" key="17">
    <source>
        <dbReference type="PROSITE" id="PS50110"/>
    </source>
</evidence>
<dbReference type="InterPro" id="IPR003661">
    <property type="entry name" value="HisK_dim/P_dom"/>
</dbReference>
<dbReference type="Pfam" id="PF13407">
    <property type="entry name" value="Peripla_BP_4"/>
    <property type="match status" value="1"/>
</dbReference>
<dbReference type="InterPro" id="IPR005467">
    <property type="entry name" value="His_kinase_dom"/>
</dbReference>
<evidence type="ECO:0000256" key="12">
    <source>
        <dbReference type="PROSITE-ProRule" id="PRU00169"/>
    </source>
</evidence>
<accession>A0A2Z4INJ7</accession>
<dbReference type="EC" id="2.7.13.3" evidence="2"/>
<keyword evidence="19" id="KW-1185">Reference proteome</keyword>
<dbReference type="Gene3D" id="1.10.287.130">
    <property type="match status" value="1"/>
</dbReference>
<keyword evidence="8" id="KW-0902">Two-component regulatory system</keyword>
<dbReference type="PROSITE" id="PS01124">
    <property type="entry name" value="HTH_ARAC_FAMILY_2"/>
    <property type="match status" value="1"/>
</dbReference>
<dbReference type="Pfam" id="PF00512">
    <property type="entry name" value="HisKA"/>
    <property type="match status" value="1"/>
</dbReference>
<dbReference type="SUPFAM" id="SSF47384">
    <property type="entry name" value="Homodimeric domain of signal transducing histidine kinase"/>
    <property type="match status" value="1"/>
</dbReference>
<evidence type="ECO:0000256" key="4">
    <source>
        <dbReference type="ARBA" id="ARBA00022679"/>
    </source>
</evidence>
<keyword evidence="10" id="KW-0238">DNA-binding</keyword>
<evidence type="ECO:0000259" key="16">
    <source>
        <dbReference type="PROSITE" id="PS50109"/>
    </source>
</evidence>
<keyword evidence="14" id="KW-1133">Transmembrane helix</keyword>
<evidence type="ECO:0000256" key="9">
    <source>
        <dbReference type="ARBA" id="ARBA00023015"/>
    </source>
</evidence>
<dbReference type="SUPFAM" id="SSF52172">
    <property type="entry name" value="CheY-like"/>
    <property type="match status" value="1"/>
</dbReference>
<reference evidence="18 19" key="1">
    <citation type="submission" date="2018-06" db="EMBL/GenBank/DDBJ databases">
        <title>Echinicola strongylocentroti sp. nov., isolated from a sea urchin Strongylocentrotus intermedius.</title>
        <authorList>
            <person name="Bae S.S."/>
        </authorList>
    </citation>
    <scope>NUCLEOTIDE SEQUENCE [LARGE SCALE GENOMIC DNA]</scope>
    <source>
        <strain evidence="18 19">MEBiC08714</strain>
    </source>
</reference>
<dbReference type="SUPFAM" id="SSF53822">
    <property type="entry name" value="Periplasmic binding protein-like I"/>
    <property type="match status" value="1"/>
</dbReference>
<evidence type="ECO:0000256" key="14">
    <source>
        <dbReference type="SAM" id="Phobius"/>
    </source>
</evidence>
<keyword evidence="4" id="KW-0808">Transferase</keyword>
<feature type="domain" description="Response regulatory" evidence="17">
    <location>
        <begin position="663"/>
        <end position="778"/>
    </location>
</feature>
<name>A0A2Z4INJ7_9BACT</name>
<dbReference type="InterPro" id="IPR018062">
    <property type="entry name" value="HTH_AraC-typ_CS"/>
</dbReference>